<evidence type="ECO:0000256" key="1">
    <source>
        <dbReference type="SAM" id="MobiDB-lite"/>
    </source>
</evidence>
<dbReference type="EMBL" id="OA565497">
    <property type="protein sequence ID" value="CAD7197130.1"/>
    <property type="molecule type" value="Genomic_DNA"/>
</dbReference>
<protein>
    <submittedName>
        <fullName evidence="2">Uncharacterized protein</fullName>
    </submittedName>
</protein>
<proteinExistence type="predicted"/>
<name>A0A7R8VG13_TIMDO</name>
<sequence>MITVTPTPGKEAGVAGTSPDVVSPECNGRPVLQTHLSTIWSRRQQAVCVRHAFKHYGSSKNPNHVLENLNMTVSKGTIKDHTIPRLSLPSVAQATSTNTYHSMNQTSLGGSGKCLHHILAPGVEGSCPSICKGQYYGVSPKLCLTEFQGFPRSYPKLSSGNHVEVF</sequence>
<feature type="region of interest" description="Disordered" evidence="1">
    <location>
        <begin position="1"/>
        <end position="21"/>
    </location>
</feature>
<accession>A0A7R8VG13</accession>
<evidence type="ECO:0000313" key="2">
    <source>
        <dbReference type="EMBL" id="CAD7197130.1"/>
    </source>
</evidence>
<dbReference type="AlphaFoldDB" id="A0A7R8VG13"/>
<organism evidence="2">
    <name type="scientific">Timema douglasi</name>
    <name type="common">Walking stick</name>
    <dbReference type="NCBI Taxonomy" id="61478"/>
    <lineage>
        <taxon>Eukaryota</taxon>
        <taxon>Metazoa</taxon>
        <taxon>Ecdysozoa</taxon>
        <taxon>Arthropoda</taxon>
        <taxon>Hexapoda</taxon>
        <taxon>Insecta</taxon>
        <taxon>Pterygota</taxon>
        <taxon>Neoptera</taxon>
        <taxon>Polyneoptera</taxon>
        <taxon>Phasmatodea</taxon>
        <taxon>Timematodea</taxon>
        <taxon>Timematoidea</taxon>
        <taxon>Timematidae</taxon>
        <taxon>Timema</taxon>
    </lineage>
</organism>
<gene>
    <name evidence="2" type="ORF">TDIB3V08_LOCUS3446</name>
</gene>
<reference evidence="2" key="1">
    <citation type="submission" date="2020-11" db="EMBL/GenBank/DDBJ databases">
        <authorList>
            <person name="Tran Van P."/>
        </authorList>
    </citation>
    <scope>NUCLEOTIDE SEQUENCE</scope>
</reference>